<dbReference type="AlphaFoldDB" id="B9SGU4"/>
<feature type="repeat" description="PPR" evidence="2">
    <location>
        <begin position="171"/>
        <end position="205"/>
    </location>
</feature>
<keyword evidence="4" id="KW-1185">Reference proteome</keyword>
<dbReference type="Pfam" id="PF20431">
    <property type="entry name" value="E_motif"/>
    <property type="match status" value="1"/>
</dbReference>
<evidence type="ECO:0000256" key="2">
    <source>
        <dbReference type="PROSITE-ProRule" id="PRU00708"/>
    </source>
</evidence>
<dbReference type="GO" id="GO:0003723">
    <property type="term" value="F:RNA binding"/>
    <property type="evidence" value="ECO:0000318"/>
    <property type="project" value="GO_Central"/>
</dbReference>
<dbReference type="InParanoid" id="B9SGU4"/>
<dbReference type="Gene3D" id="1.25.40.10">
    <property type="entry name" value="Tetratricopeptide repeat domain"/>
    <property type="match status" value="2"/>
</dbReference>
<dbReference type="GO" id="GO:0009451">
    <property type="term" value="P:RNA modification"/>
    <property type="evidence" value="ECO:0000318"/>
    <property type="project" value="GO_Central"/>
</dbReference>
<dbReference type="eggNOG" id="KOG4197">
    <property type="taxonomic scope" value="Eukaryota"/>
</dbReference>
<dbReference type="InterPro" id="IPR046960">
    <property type="entry name" value="PPR_At4g14850-like_plant"/>
</dbReference>
<dbReference type="FunFam" id="1.25.40.10:FF:000378">
    <property type="entry name" value="Pentatricopeptide repeat-containing protein mitochondrial"/>
    <property type="match status" value="1"/>
</dbReference>
<evidence type="ECO:0000256" key="1">
    <source>
        <dbReference type="ARBA" id="ARBA00022737"/>
    </source>
</evidence>
<dbReference type="PANTHER" id="PTHR47926">
    <property type="entry name" value="PENTATRICOPEPTIDE REPEAT-CONTAINING PROTEIN"/>
    <property type="match status" value="1"/>
</dbReference>
<dbReference type="InterPro" id="IPR002885">
    <property type="entry name" value="PPR_rpt"/>
</dbReference>
<feature type="repeat" description="PPR" evidence="2">
    <location>
        <begin position="272"/>
        <end position="306"/>
    </location>
</feature>
<dbReference type="PANTHER" id="PTHR47926:SF438">
    <property type="entry name" value="PENTATRICOPEPTIDE REPEAT-CONTAINING PROTEIN"/>
    <property type="match status" value="1"/>
</dbReference>
<dbReference type="Proteomes" id="UP000008311">
    <property type="component" value="Unassembled WGS sequence"/>
</dbReference>
<evidence type="ECO:0000313" key="4">
    <source>
        <dbReference type="Proteomes" id="UP000008311"/>
    </source>
</evidence>
<dbReference type="OMA" id="SAHCQII"/>
<organism evidence="3 4">
    <name type="scientific">Ricinus communis</name>
    <name type="common">Castor bean</name>
    <dbReference type="NCBI Taxonomy" id="3988"/>
    <lineage>
        <taxon>Eukaryota</taxon>
        <taxon>Viridiplantae</taxon>
        <taxon>Streptophyta</taxon>
        <taxon>Embryophyta</taxon>
        <taxon>Tracheophyta</taxon>
        <taxon>Spermatophyta</taxon>
        <taxon>Magnoliopsida</taxon>
        <taxon>eudicotyledons</taxon>
        <taxon>Gunneridae</taxon>
        <taxon>Pentapetalae</taxon>
        <taxon>rosids</taxon>
        <taxon>fabids</taxon>
        <taxon>Malpighiales</taxon>
        <taxon>Euphorbiaceae</taxon>
        <taxon>Acalyphoideae</taxon>
        <taxon>Acalypheae</taxon>
        <taxon>Ricinus</taxon>
    </lineage>
</organism>
<dbReference type="FunFam" id="1.25.40.10:FF:001139">
    <property type="entry name" value="Uncharacterized protein"/>
    <property type="match status" value="1"/>
</dbReference>
<dbReference type="KEGG" id="rcu:8283854"/>
<accession>B9SGU4</accession>
<dbReference type="OrthoDB" id="768257at2759"/>
<dbReference type="STRING" id="3988.B9SGU4"/>
<dbReference type="InterPro" id="IPR046848">
    <property type="entry name" value="E_motif"/>
</dbReference>
<sequence length="501" mass="55592">MSNIVSVRGRLRNQLYNAAQLLPTLSNTATATTTRFSSHQRILDILSPKISSTPLRQTHLRLLDDLLRHSSHQITEHPLTTTSNLLHEYSFVFNEESCSTSLIFDASSLSSAVSSCASSRDLPGGIQFHCLAITSGFISNSYVGSSLITLYGKCGKLDNAHKLFHEMPVRNVVTWTAIISGFAQECQVDVCLELFSVMRNSTLKPNDFTFTSLLSACTGSGALGQGTSAHCQIIQMGFHSYLHVANALISMYCKSGSVHDAFYIFNNIYSKDIVSWNSMISGYAQHGLAMQAIDLFEKMTKLGVKPDSITFLGVLSACRHAGFVQGGRNYFNSMVEYHLRPQLDHYSCLVDLLGRAGLIEEALDIILRMPILPNAVIWGSLLSSCRLHGSVWIGIQAAEQRLLLEPACAATHVQLANLYASVRYWDKAAKVRKVMKDTGLKTNPGYSWIEIKNKVHRFRAEDRSNTRVGEILTVLDCLLDHMMILGYVPELIKEEVNDVFI</sequence>
<dbReference type="Pfam" id="PF01535">
    <property type="entry name" value="PPR"/>
    <property type="match status" value="2"/>
</dbReference>
<protein>
    <submittedName>
        <fullName evidence="3">Pentatricopeptide repeat-containing protein, putative</fullName>
    </submittedName>
</protein>
<name>B9SGU4_RICCO</name>
<gene>
    <name evidence="3" type="ORF">RCOM_0820230</name>
</gene>
<keyword evidence="1" id="KW-0677">Repeat</keyword>
<reference evidence="4" key="1">
    <citation type="journal article" date="2010" name="Nat. Biotechnol.">
        <title>Draft genome sequence of the oilseed species Ricinus communis.</title>
        <authorList>
            <person name="Chan A.P."/>
            <person name="Crabtree J."/>
            <person name="Zhao Q."/>
            <person name="Lorenzi H."/>
            <person name="Orvis J."/>
            <person name="Puiu D."/>
            <person name="Melake-Berhan A."/>
            <person name="Jones K.M."/>
            <person name="Redman J."/>
            <person name="Chen G."/>
            <person name="Cahoon E.B."/>
            <person name="Gedil M."/>
            <person name="Stanke M."/>
            <person name="Haas B.J."/>
            <person name="Wortman J.R."/>
            <person name="Fraser-Liggett C.M."/>
            <person name="Ravel J."/>
            <person name="Rabinowicz P.D."/>
        </authorList>
    </citation>
    <scope>NUCLEOTIDE SEQUENCE [LARGE SCALE GENOMIC DNA]</scope>
    <source>
        <strain evidence="4">cv. Hale</strain>
    </source>
</reference>
<dbReference type="InterPro" id="IPR011990">
    <property type="entry name" value="TPR-like_helical_dom_sf"/>
</dbReference>
<evidence type="ECO:0000313" key="3">
    <source>
        <dbReference type="EMBL" id="EEF37179.1"/>
    </source>
</evidence>
<proteinExistence type="predicted"/>
<dbReference type="FunCoup" id="B9SGU4">
    <property type="interactions" value="243"/>
</dbReference>
<dbReference type="NCBIfam" id="TIGR00756">
    <property type="entry name" value="PPR"/>
    <property type="match status" value="3"/>
</dbReference>
<dbReference type="EMBL" id="EQ973955">
    <property type="protein sequence ID" value="EEF37179.1"/>
    <property type="molecule type" value="Genomic_DNA"/>
</dbReference>
<dbReference type="PROSITE" id="PS51375">
    <property type="entry name" value="PPR"/>
    <property type="match status" value="2"/>
</dbReference>
<dbReference type="Pfam" id="PF13041">
    <property type="entry name" value="PPR_2"/>
    <property type="match status" value="2"/>
</dbReference>